<gene>
    <name evidence="2" type="ORF">DM558_11755</name>
</gene>
<proteinExistence type="predicted"/>
<keyword evidence="1" id="KW-0732">Signal</keyword>
<protein>
    <submittedName>
        <fullName evidence="2">DUF2388 domain-containing protein</fullName>
    </submittedName>
</protein>
<dbReference type="NCBIfam" id="TIGR02448">
    <property type="entry name" value="conserverd hypothetical protein"/>
    <property type="match status" value="1"/>
</dbReference>
<dbReference type="Proteomes" id="UP000273143">
    <property type="component" value="Chromosome"/>
</dbReference>
<feature type="signal peptide" evidence="1">
    <location>
        <begin position="1"/>
        <end position="21"/>
    </location>
</feature>
<accession>A0A3S9XG39</accession>
<dbReference type="RefSeq" id="WP_127164157.1">
    <property type="nucleotide sequence ID" value="NZ_CP029822.1"/>
</dbReference>
<dbReference type="KEGG" id="emo:DM558_11755"/>
<name>A0A3S9XG39_9GAMM</name>
<dbReference type="Pfam" id="PF09498">
    <property type="entry name" value="DUF2388"/>
    <property type="match status" value="1"/>
</dbReference>
<organism evidence="2 3">
    <name type="scientific">Entomomonas moraniae</name>
    <dbReference type="NCBI Taxonomy" id="2213226"/>
    <lineage>
        <taxon>Bacteria</taxon>
        <taxon>Pseudomonadati</taxon>
        <taxon>Pseudomonadota</taxon>
        <taxon>Gammaproteobacteria</taxon>
        <taxon>Pseudomonadales</taxon>
        <taxon>Pseudomonadaceae</taxon>
        <taxon>Entomomonas</taxon>
    </lineage>
</organism>
<dbReference type="InterPro" id="IPR012661">
    <property type="entry name" value="CHP02448"/>
</dbReference>
<evidence type="ECO:0000313" key="3">
    <source>
        <dbReference type="Proteomes" id="UP000273143"/>
    </source>
</evidence>
<reference evidence="3" key="1">
    <citation type="submission" date="2018-06" db="EMBL/GenBank/DDBJ databases">
        <title>Complete genome of Pseudomonas insecticola strain QZS01.</title>
        <authorList>
            <person name="Wang J."/>
            <person name="Su Q."/>
        </authorList>
    </citation>
    <scope>NUCLEOTIDE SEQUENCE [LARGE SCALE GENOMIC DNA]</scope>
    <source>
        <strain evidence="3">QZS01</strain>
    </source>
</reference>
<keyword evidence="3" id="KW-1185">Reference proteome</keyword>
<evidence type="ECO:0000313" key="2">
    <source>
        <dbReference type="EMBL" id="AZS51399.1"/>
    </source>
</evidence>
<evidence type="ECO:0000256" key="1">
    <source>
        <dbReference type="SAM" id="SignalP"/>
    </source>
</evidence>
<dbReference type="EMBL" id="CP029822">
    <property type="protein sequence ID" value="AZS51399.1"/>
    <property type="molecule type" value="Genomic_DNA"/>
</dbReference>
<feature type="chain" id="PRO_5019097875" evidence="1">
    <location>
        <begin position="22"/>
        <end position="99"/>
    </location>
</feature>
<dbReference type="AlphaFoldDB" id="A0A3S9XG39"/>
<sequence length="99" mass="10660">MKYLITTLGLMSAICTLPALAFESTTDIVVRSLYATQQVSSSFSNDKIILAAQGDAATFIATKGEIRGAHIEAAINKIRTQYPDLKITDIELAEAILAQ</sequence>